<name>A0ABV2V6V0_9ACTN</name>
<keyword evidence="1" id="KW-0812">Transmembrane</keyword>
<keyword evidence="3" id="KW-1185">Reference proteome</keyword>
<feature type="transmembrane region" description="Helical" evidence="1">
    <location>
        <begin position="12"/>
        <end position="31"/>
    </location>
</feature>
<feature type="transmembrane region" description="Helical" evidence="1">
    <location>
        <begin position="37"/>
        <end position="55"/>
    </location>
</feature>
<comment type="caution">
    <text evidence="2">The sequence shown here is derived from an EMBL/GenBank/DDBJ whole genome shotgun (WGS) entry which is preliminary data.</text>
</comment>
<gene>
    <name evidence="2" type="ORF">ABZZ21_28300</name>
</gene>
<evidence type="ECO:0000313" key="2">
    <source>
        <dbReference type="EMBL" id="MET9848374.1"/>
    </source>
</evidence>
<dbReference type="Proteomes" id="UP001550210">
    <property type="component" value="Unassembled WGS sequence"/>
</dbReference>
<organism evidence="2 3">
    <name type="scientific">Streptomyces ossamyceticus</name>
    <dbReference type="NCBI Taxonomy" id="249581"/>
    <lineage>
        <taxon>Bacteria</taxon>
        <taxon>Bacillati</taxon>
        <taxon>Actinomycetota</taxon>
        <taxon>Actinomycetes</taxon>
        <taxon>Kitasatosporales</taxon>
        <taxon>Streptomycetaceae</taxon>
        <taxon>Streptomyces</taxon>
    </lineage>
</organism>
<reference evidence="2 3" key="1">
    <citation type="submission" date="2024-06" db="EMBL/GenBank/DDBJ databases">
        <title>The Natural Products Discovery Center: Release of the First 8490 Sequenced Strains for Exploring Actinobacteria Biosynthetic Diversity.</title>
        <authorList>
            <person name="Kalkreuter E."/>
            <person name="Kautsar S.A."/>
            <person name="Yang D."/>
            <person name="Bader C.D."/>
            <person name="Teijaro C.N."/>
            <person name="Fluegel L."/>
            <person name="Davis C.M."/>
            <person name="Simpson J.R."/>
            <person name="Lauterbach L."/>
            <person name="Steele A.D."/>
            <person name="Gui C."/>
            <person name="Meng S."/>
            <person name="Li G."/>
            <person name="Viehrig K."/>
            <person name="Ye F."/>
            <person name="Su P."/>
            <person name="Kiefer A.F."/>
            <person name="Nichols A."/>
            <person name="Cepeda A.J."/>
            <person name="Yan W."/>
            <person name="Fan B."/>
            <person name="Jiang Y."/>
            <person name="Adhikari A."/>
            <person name="Zheng C.-J."/>
            <person name="Schuster L."/>
            <person name="Cowan T.M."/>
            <person name="Smanski M.J."/>
            <person name="Chevrette M.G."/>
            <person name="De Carvalho L.P.S."/>
            <person name="Shen B."/>
        </authorList>
    </citation>
    <scope>NUCLEOTIDE SEQUENCE [LARGE SCALE GENOMIC DNA]</scope>
    <source>
        <strain evidence="2 3">NPDC006434</strain>
    </source>
</reference>
<proteinExistence type="predicted"/>
<keyword evidence="1" id="KW-0472">Membrane</keyword>
<dbReference type="RefSeq" id="WP_355400216.1">
    <property type="nucleotide sequence ID" value="NZ_JBEXPZ010000039.1"/>
</dbReference>
<dbReference type="EMBL" id="JBEXPZ010000039">
    <property type="protein sequence ID" value="MET9848374.1"/>
    <property type="molecule type" value="Genomic_DNA"/>
</dbReference>
<sequence>MDSAPNRRTATRRLVAAGATLTLCGVVMWVLPGPGLPALLLGIVCLAIAGALRLTDRPW</sequence>
<evidence type="ECO:0008006" key="4">
    <source>
        <dbReference type="Google" id="ProtNLM"/>
    </source>
</evidence>
<evidence type="ECO:0000313" key="3">
    <source>
        <dbReference type="Proteomes" id="UP001550210"/>
    </source>
</evidence>
<evidence type="ECO:0000256" key="1">
    <source>
        <dbReference type="SAM" id="Phobius"/>
    </source>
</evidence>
<keyword evidence="1" id="KW-1133">Transmembrane helix</keyword>
<protein>
    <recommendedName>
        <fullName evidence="4">Transmembrane protein PGPGW</fullName>
    </recommendedName>
</protein>
<accession>A0ABV2V6V0</accession>